<proteinExistence type="predicted"/>
<dbReference type="EMBL" id="AWGB01000073">
    <property type="protein sequence ID" value="ESQ82803.1"/>
    <property type="molecule type" value="Genomic_DNA"/>
</dbReference>
<evidence type="ECO:0008006" key="3">
    <source>
        <dbReference type="Google" id="ProtNLM"/>
    </source>
</evidence>
<dbReference type="Proteomes" id="UP000017837">
    <property type="component" value="Unassembled WGS sequence"/>
</dbReference>
<reference evidence="1 2" key="1">
    <citation type="journal article" date="2014" name="Nature">
        <title>Sequential evolution of bacterial morphology by co-option of a developmental regulator.</title>
        <authorList>
            <person name="Jiang C."/>
            <person name="Brown P.J."/>
            <person name="Ducret A."/>
            <person name="Brun Y.V."/>
        </authorList>
    </citation>
    <scope>NUCLEOTIDE SEQUENCE [LARGE SCALE GENOMIC DNA]</scope>
    <source>
        <strain evidence="1 2">DSM 16100</strain>
    </source>
</reference>
<dbReference type="PROSITE" id="PS51257">
    <property type="entry name" value="PROKAR_LIPOPROTEIN"/>
    <property type="match status" value="1"/>
</dbReference>
<name>V4QUF9_9CAUL</name>
<dbReference type="STRING" id="1121022.GCA_000376105_04229"/>
<gene>
    <name evidence="1" type="ORF">ABENE_20650</name>
</gene>
<dbReference type="AlphaFoldDB" id="V4QUF9"/>
<protein>
    <recommendedName>
        <fullName evidence="3">Lipoprotein</fullName>
    </recommendedName>
</protein>
<dbReference type="RefSeq" id="WP_018083909.1">
    <property type="nucleotide sequence ID" value="NZ_AQWM01000050.1"/>
</dbReference>
<comment type="caution">
    <text evidence="1">The sequence shown here is derived from an EMBL/GenBank/DDBJ whole genome shotgun (WGS) entry which is preliminary data.</text>
</comment>
<evidence type="ECO:0000313" key="1">
    <source>
        <dbReference type="EMBL" id="ESQ82803.1"/>
    </source>
</evidence>
<dbReference type="PATRIC" id="fig|1121022.4.peg.4229"/>
<keyword evidence="2" id="KW-1185">Reference proteome</keyword>
<evidence type="ECO:0000313" key="2">
    <source>
        <dbReference type="Proteomes" id="UP000017837"/>
    </source>
</evidence>
<accession>V4QUF9</accession>
<sequence length="136" mass="14628">MKRFIQIVATLSTLSLISGCGGSETHVSFGGKANGQPVFCISAKPNCAAPGAPLRNLQVEQVDEAGKLVRVMWRIDAPAGWGGFNESDRIIYGVLPVGWTTKTPPTGLTYGQHYRVNKQYGFSITANGLIMQETGR</sequence>
<organism evidence="1 2">
    <name type="scientific">Asticcacaulis benevestitus DSM 16100 = ATCC BAA-896</name>
    <dbReference type="NCBI Taxonomy" id="1121022"/>
    <lineage>
        <taxon>Bacteria</taxon>
        <taxon>Pseudomonadati</taxon>
        <taxon>Pseudomonadota</taxon>
        <taxon>Alphaproteobacteria</taxon>
        <taxon>Caulobacterales</taxon>
        <taxon>Caulobacteraceae</taxon>
        <taxon>Asticcacaulis</taxon>
    </lineage>
</organism>